<dbReference type="EMBL" id="CAJNNW010037364">
    <property type="protein sequence ID" value="CAE8741258.1"/>
    <property type="molecule type" value="Genomic_DNA"/>
</dbReference>
<evidence type="ECO:0000313" key="1">
    <source>
        <dbReference type="EMBL" id="CAE8741258.1"/>
    </source>
</evidence>
<protein>
    <submittedName>
        <fullName evidence="1">Uncharacterized protein</fullName>
    </submittedName>
</protein>
<comment type="caution">
    <text evidence="1">The sequence shown here is derived from an EMBL/GenBank/DDBJ whole genome shotgun (WGS) entry which is preliminary data.</text>
</comment>
<reference evidence="1" key="1">
    <citation type="submission" date="2021-02" db="EMBL/GenBank/DDBJ databases">
        <authorList>
            <person name="Dougan E. K."/>
            <person name="Rhodes N."/>
            <person name="Thang M."/>
            <person name="Chan C."/>
        </authorList>
    </citation>
    <scope>NUCLEOTIDE SEQUENCE</scope>
</reference>
<dbReference type="Proteomes" id="UP000626109">
    <property type="component" value="Unassembled WGS sequence"/>
</dbReference>
<name>A0A813LYE0_POLGL</name>
<evidence type="ECO:0000313" key="2">
    <source>
        <dbReference type="Proteomes" id="UP000626109"/>
    </source>
</evidence>
<dbReference type="SUPFAM" id="SSF50985">
    <property type="entry name" value="RCC1/BLIP-II"/>
    <property type="match status" value="1"/>
</dbReference>
<dbReference type="AlphaFoldDB" id="A0A813LYE0"/>
<sequence length="149" mass="15928">MDIAWNEDVLTAIVTKPLVIYASPVAFAAVQNDGSVVTWGEAERGGDSSAVQAQLQDDEQQIYSTRMAFAAAQLQGDVQQIYSTDQAFAAVKSDGSVVTWGLAEHGGDSSEVQAQLQGDVQQIYSTNYVFSSANEENADPDDLDVSHPP</sequence>
<organism evidence="1 2">
    <name type="scientific">Polarella glacialis</name>
    <name type="common">Dinoflagellate</name>
    <dbReference type="NCBI Taxonomy" id="89957"/>
    <lineage>
        <taxon>Eukaryota</taxon>
        <taxon>Sar</taxon>
        <taxon>Alveolata</taxon>
        <taxon>Dinophyceae</taxon>
        <taxon>Suessiales</taxon>
        <taxon>Suessiaceae</taxon>
        <taxon>Polarella</taxon>
    </lineage>
</organism>
<accession>A0A813LYE0</accession>
<proteinExistence type="predicted"/>
<gene>
    <name evidence="1" type="ORF">PGLA2088_LOCUS50374</name>
</gene>
<dbReference type="InterPro" id="IPR009091">
    <property type="entry name" value="RCC1/BLIP-II"/>
</dbReference>
<dbReference type="Gene3D" id="2.130.10.30">
    <property type="entry name" value="Regulator of chromosome condensation 1/beta-lactamase-inhibitor protein II"/>
    <property type="match status" value="1"/>
</dbReference>